<dbReference type="EMBL" id="JBDXMI010000015">
    <property type="protein sequence ID" value="MEO9387176.1"/>
    <property type="molecule type" value="Genomic_DNA"/>
</dbReference>
<keyword evidence="3" id="KW-1185">Reference proteome</keyword>
<evidence type="ECO:0000256" key="1">
    <source>
        <dbReference type="SAM" id="MobiDB-lite"/>
    </source>
</evidence>
<comment type="caution">
    <text evidence="2">The sequence shown here is derived from an EMBL/GenBank/DDBJ whole genome shotgun (WGS) entry which is preliminary data.</text>
</comment>
<name>A0ABV0J0W7_9NEIS</name>
<gene>
    <name evidence="2" type="ORF">ABI908_24065</name>
</gene>
<evidence type="ECO:0000313" key="3">
    <source>
        <dbReference type="Proteomes" id="UP001462502"/>
    </source>
</evidence>
<sequence length="123" mass="13555">MQNAGKFEVDPSLPIGFDQTPNQERPESHAQWWGVPYIETADGKFIVRCLDGGAWDRPTFLGERPTLEEAIALCEEAAARPLRKCESCGASTLTRYWGAVTTFMPGGKPEQVHICPCCQEIAA</sequence>
<organism evidence="2 3">
    <name type="scientific">Chromobacterium phragmitis</name>
    <dbReference type="NCBI Taxonomy" id="2202141"/>
    <lineage>
        <taxon>Bacteria</taxon>
        <taxon>Pseudomonadati</taxon>
        <taxon>Pseudomonadota</taxon>
        <taxon>Betaproteobacteria</taxon>
        <taxon>Neisseriales</taxon>
        <taxon>Chromobacteriaceae</taxon>
        <taxon>Chromobacterium</taxon>
    </lineage>
</organism>
<accession>A0ABV0J0W7</accession>
<evidence type="ECO:0000313" key="2">
    <source>
        <dbReference type="EMBL" id="MEO9387176.1"/>
    </source>
</evidence>
<reference evidence="2 3" key="1">
    <citation type="submission" date="2024-05" db="EMBL/GenBank/DDBJ databases">
        <authorList>
            <person name="De Oliveira J.P."/>
            <person name="Noriler S.A."/>
            <person name="De Oliveira A.G."/>
            <person name="Sipoli D.S."/>
        </authorList>
    </citation>
    <scope>NUCLEOTIDE SEQUENCE [LARGE SCALE GENOMIC DNA]</scope>
    <source>
        <strain evidence="2 3">LABIM192</strain>
    </source>
</reference>
<proteinExistence type="predicted"/>
<dbReference type="Proteomes" id="UP001462502">
    <property type="component" value="Unassembled WGS sequence"/>
</dbReference>
<feature type="region of interest" description="Disordered" evidence="1">
    <location>
        <begin position="1"/>
        <end position="29"/>
    </location>
</feature>
<dbReference type="RefSeq" id="WP_347937993.1">
    <property type="nucleotide sequence ID" value="NZ_JBDXMI010000015.1"/>
</dbReference>
<protein>
    <submittedName>
        <fullName evidence="2">Uncharacterized protein</fullName>
    </submittedName>
</protein>